<protein>
    <recommendedName>
        <fullName evidence="3">peptidylprolyl isomerase</fullName>
        <ecNumber evidence="3">5.2.1.8</ecNumber>
    </recommendedName>
</protein>
<name>A0A388K8Q5_CHABU</name>
<evidence type="ECO:0000256" key="4">
    <source>
        <dbReference type="ARBA" id="ARBA00023110"/>
    </source>
</evidence>
<feature type="region of interest" description="Disordered" evidence="6">
    <location>
        <begin position="1"/>
        <end position="271"/>
    </location>
</feature>
<dbReference type="PRINTS" id="PR00153">
    <property type="entry name" value="CSAPPISMRASE"/>
</dbReference>
<feature type="compositionally biased region" description="Basic and acidic residues" evidence="6">
    <location>
        <begin position="198"/>
        <end position="208"/>
    </location>
</feature>
<dbReference type="GO" id="GO:0003755">
    <property type="term" value="F:peptidyl-prolyl cis-trans isomerase activity"/>
    <property type="evidence" value="ECO:0007669"/>
    <property type="project" value="UniProtKB-KW"/>
</dbReference>
<feature type="compositionally biased region" description="Acidic residues" evidence="6">
    <location>
        <begin position="241"/>
        <end position="271"/>
    </location>
</feature>
<keyword evidence="4" id="KW-0697">Rotamase</keyword>
<dbReference type="GO" id="GO:0016018">
    <property type="term" value="F:cyclosporin A binding"/>
    <property type="evidence" value="ECO:0007669"/>
    <property type="project" value="TreeGrafter"/>
</dbReference>
<dbReference type="GO" id="GO:0006457">
    <property type="term" value="P:protein folding"/>
    <property type="evidence" value="ECO:0007669"/>
    <property type="project" value="InterPro"/>
</dbReference>
<evidence type="ECO:0000256" key="5">
    <source>
        <dbReference type="ARBA" id="ARBA00023235"/>
    </source>
</evidence>
<sequence length="669" mass="73580">MDHAVSIFFNDEASNLPVQVKNSRHFHKETDVDCPARSKDKTGSKSKTSDGKKRSDGDEDGDGRGGTEKKAEGKSDNKGDQGGEKWVKVSVKKVRGGTEGEKRDPKGKGKKGKRRRQPSYKEVLKGDAAVDHDRTGTGTEKIVAGDKGEKEEEKELERKGKTTEDGENNNEGSKLLGEKSEQEDQKGMGGEGSIPKDVAMREKSPDPEFREEDENTELKDPRVTRKHREERSPAKDKGTKDEEEEELELEESEWETSAEEAEQTDAQAEDLEAARKREEIAAGKRQLEFASGANLQIADDPTRDPEFGTRFGTRGFGTRRFRTRFGTREFGTRFGTWGFGTRRFGTRFGTRGFGTRLGIRFGISSSIQIGERFVKMGVTSSRPEEIAALAQSLGRNYRPPLGPPRKGNCLVYFDIRMGRFGDGIPIGRIVFELKEDLVPITTENFKQLCLRPQGQGYRGSRFHRIIPGFMCQGGDFTHDNGTGGRSIYGGRFIDENLGLPHCGPGILSMANSGANTNGSQFFICLAPTPWLNGKHVVFGQVVEGFGVLKAMETYGSRTGDTTQDIIIGDSGVVEDSASAQLLAHAKMELRTLGGSRGSKVHSTDRRAAAAPKVALMRLNRVHRIPRSSLKLQCEAASLCTGSSPLSDGNPRRAIIINYHEQYLPAAAKV</sequence>
<dbReference type="PANTHER" id="PTHR11071:SF558">
    <property type="entry name" value="YCF3-RELATED"/>
    <property type="match status" value="1"/>
</dbReference>
<dbReference type="GO" id="GO:0005737">
    <property type="term" value="C:cytoplasm"/>
    <property type="evidence" value="ECO:0007669"/>
    <property type="project" value="TreeGrafter"/>
</dbReference>
<evidence type="ECO:0000256" key="6">
    <source>
        <dbReference type="SAM" id="MobiDB-lite"/>
    </source>
</evidence>
<feature type="compositionally biased region" description="Basic and acidic residues" evidence="6">
    <location>
        <begin position="96"/>
        <end position="107"/>
    </location>
</feature>
<keyword evidence="5" id="KW-0413">Isomerase</keyword>
<dbReference type="PROSITE" id="PS00170">
    <property type="entry name" value="CSA_PPIASE_1"/>
    <property type="match status" value="1"/>
</dbReference>
<feature type="compositionally biased region" description="Polar residues" evidence="6">
    <location>
        <begin position="12"/>
        <end position="21"/>
    </location>
</feature>
<evidence type="ECO:0000256" key="2">
    <source>
        <dbReference type="ARBA" id="ARBA00007365"/>
    </source>
</evidence>
<feature type="compositionally biased region" description="Basic and acidic residues" evidence="6">
    <location>
        <begin position="176"/>
        <end position="186"/>
    </location>
</feature>
<proteinExistence type="inferred from homology"/>
<dbReference type="InterPro" id="IPR020892">
    <property type="entry name" value="Cyclophilin-type_PPIase_CS"/>
</dbReference>
<organism evidence="8 9">
    <name type="scientific">Chara braunii</name>
    <name type="common">Braun's stonewort</name>
    <dbReference type="NCBI Taxonomy" id="69332"/>
    <lineage>
        <taxon>Eukaryota</taxon>
        <taxon>Viridiplantae</taxon>
        <taxon>Streptophyta</taxon>
        <taxon>Charophyceae</taxon>
        <taxon>Charales</taxon>
        <taxon>Characeae</taxon>
        <taxon>Chara</taxon>
    </lineage>
</organism>
<dbReference type="AlphaFoldDB" id="A0A388K8Q5"/>
<dbReference type="EMBL" id="BFEA01000074">
    <property type="protein sequence ID" value="GBG66442.1"/>
    <property type="molecule type" value="Genomic_DNA"/>
</dbReference>
<feature type="compositionally biased region" description="Basic residues" evidence="6">
    <location>
        <begin position="108"/>
        <end position="118"/>
    </location>
</feature>
<feature type="compositionally biased region" description="Basic and acidic residues" evidence="6">
    <location>
        <begin position="28"/>
        <end position="87"/>
    </location>
</feature>
<dbReference type="InterPro" id="IPR002130">
    <property type="entry name" value="Cyclophilin-type_PPIase_dom"/>
</dbReference>
<comment type="similarity">
    <text evidence="2">Belongs to the cyclophilin-type PPIase family.</text>
</comment>
<evidence type="ECO:0000256" key="3">
    <source>
        <dbReference type="ARBA" id="ARBA00013194"/>
    </source>
</evidence>
<feature type="compositionally biased region" description="Basic and acidic residues" evidence="6">
    <location>
        <begin position="216"/>
        <end position="240"/>
    </location>
</feature>
<dbReference type="PROSITE" id="PS50072">
    <property type="entry name" value="CSA_PPIASE_2"/>
    <property type="match status" value="1"/>
</dbReference>
<dbReference type="PANTHER" id="PTHR11071">
    <property type="entry name" value="PEPTIDYL-PROLYL CIS-TRANS ISOMERASE"/>
    <property type="match status" value="1"/>
</dbReference>
<keyword evidence="9" id="KW-1185">Reference proteome</keyword>
<gene>
    <name evidence="8" type="ORF">CBR_g61485</name>
</gene>
<dbReference type="InterPro" id="IPR029000">
    <property type="entry name" value="Cyclophilin-like_dom_sf"/>
</dbReference>
<dbReference type="Proteomes" id="UP000265515">
    <property type="component" value="Unassembled WGS sequence"/>
</dbReference>
<accession>A0A388K8Q5</accession>
<dbReference type="SUPFAM" id="SSF50891">
    <property type="entry name" value="Cyclophilin-like"/>
    <property type="match status" value="1"/>
</dbReference>
<dbReference type="FunFam" id="2.40.100.10:FF:000013">
    <property type="entry name" value="Peptidyl-prolyl cis-trans isomerase"/>
    <property type="match status" value="1"/>
</dbReference>
<dbReference type="Pfam" id="PF00160">
    <property type="entry name" value="Pro_isomerase"/>
    <property type="match status" value="1"/>
</dbReference>
<evidence type="ECO:0000313" key="9">
    <source>
        <dbReference type="Proteomes" id="UP000265515"/>
    </source>
</evidence>
<feature type="domain" description="PPIase cyclophilin-type" evidence="7">
    <location>
        <begin position="422"/>
        <end position="572"/>
    </location>
</feature>
<reference evidence="8 9" key="1">
    <citation type="journal article" date="2018" name="Cell">
        <title>The Chara Genome: Secondary Complexity and Implications for Plant Terrestrialization.</title>
        <authorList>
            <person name="Nishiyama T."/>
            <person name="Sakayama H."/>
            <person name="Vries J.D."/>
            <person name="Buschmann H."/>
            <person name="Saint-Marcoux D."/>
            <person name="Ullrich K.K."/>
            <person name="Haas F.B."/>
            <person name="Vanderstraeten L."/>
            <person name="Becker D."/>
            <person name="Lang D."/>
            <person name="Vosolsobe S."/>
            <person name="Rombauts S."/>
            <person name="Wilhelmsson P.K.I."/>
            <person name="Janitza P."/>
            <person name="Kern R."/>
            <person name="Heyl A."/>
            <person name="Rumpler F."/>
            <person name="Villalobos L.I.A.C."/>
            <person name="Clay J.M."/>
            <person name="Skokan R."/>
            <person name="Toyoda A."/>
            <person name="Suzuki Y."/>
            <person name="Kagoshima H."/>
            <person name="Schijlen E."/>
            <person name="Tajeshwar N."/>
            <person name="Catarino B."/>
            <person name="Hetherington A.J."/>
            <person name="Saltykova A."/>
            <person name="Bonnot C."/>
            <person name="Breuninger H."/>
            <person name="Symeonidi A."/>
            <person name="Radhakrishnan G.V."/>
            <person name="Van Nieuwerburgh F."/>
            <person name="Deforce D."/>
            <person name="Chang C."/>
            <person name="Karol K.G."/>
            <person name="Hedrich R."/>
            <person name="Ulvskov P."/>
            <person name="Glockner G."/>
            <person name="Delwiche C.F."/>
            <person name="Petrasek J."/>
            <person name="Van de Peer Y."/>
            <person name="Friml J."/>
            <person name="Beilby M."/>
            <person name="Dolan L."/>
            <person name="Kohara Y."/>
            <person name="Sugano S."/>
            <person name="Fujiyama A."/>
            <person name="Delaux P.-M."/>
            <person name="Quint M."/>
            <person name="TheiBen G."/>
            <person name="Hagemann M."/>
            <person name="Harholt J."/>
            <person name="Dunand C."/>
            <person name="Zachgo S."/>
            <person name="Langdale J."/>
            <person name="Maumus F."/>
            <person name="Straeten D.V.D."/>
            <person name="Gould S.B."/>
            <person name="Rensing S.A."/>
        </authorList>
    </citation>
    <scope>NUCLEOTIDE SEQUENCE [LARGE SCALE GENOMIC DNA]</scope>
    <source>
        <strain evidence="8 9">S276</strain>
    </source>
</reference>
<evidence type="ECO:0000256" key="1">
    <source>
        <dbReference type="ARBA" id="ARBA00000971"/>
    </source>
</evidence>
<feature type="compositionally biased region" description="Basic and acidic residues" evidence="6">
    <location>
        <begin position="122"/>
        <end position="135"/>
    </location>
</feature>
<evidence type="ECO:0000259" key="7">
    <source>
        <dbReference type="PROSITE" id="PS50072"/>
    </source>
</evidence>
<comment type="caution">
    <text evidence="8">The sequence shown here is derived from an EMBL/GenBank/DDBJ whole genome shotgun (WGS) entry which is preliminary data.</text>
</comment>
<dbReference type="EC" id="5.2.1.8" evidence="3"/>
<feature type="compositionally biased region" description="Basic and acidic residues" evidence="6">
    <location>
        <begin position="143"/>
        <end position="164"/>
    </location>
</feature>
<dbReference type="STRING" id="69332.A0A388K8Q5"/>
<evidence type="ECO:0000313" key="8">
    <source>
        <dbReference type="EMBL" id="GBG66442.1"/>
    </source>
</evidence>
<dbReference type="Gene3D" id="2.40.100.10">
    <property type="entry name" value="Cyclophilin-like"/>
    <property type="match status" value="1"/>
</dbReference>
<comment type="catalytic activity">
    <reaction evidence="1">
        <text>[protein]-peptidylproline (omega=180) = [protein]-peptidylproline (omega=0)</text>
        <dbReference type="Rhea" id="RHEA:16237"/>
        <dbReference type="Rhea" id="RHEA-COMP:10747"/>
        <dbReference type="Rhea" id="RHEA-COMP:10748"/>
        <dbReference type="ChEBI" id="CHEBI:83833"/>
        <dbReference type="ChEBI" id="CHEBI:83834"/>
        <dbReference type="EC" id="5.2.1.8"/>
    </reaction>
</comment>
<dbReference type="Gramene" id="GBG66442">
    <property type="protein sequence ID" value="GBG66442"/>
    <property type="gene ID" value="CBR_g61485"/>
</dbReference>